<comment type="caution">
    <text evidence="1">The sequence shown here is derived from an EMBL/GenBank/DDBJ whole genome shotgun (WGS) entry which is preliminary data.</text>
</comment>
<keyword evidence="2" id="KW-1185">Reference proteome</keyword>
<accession>A0A8H5PFD0</accession>
<protein>
    <submittedName>
        <fullName evidence="1">Uncharacterized protein</fullName>
    </submittedName>
</protein>
<gene>
    <name evidence="1" type="ORF">FPANT_4637</name>
</gene>
<dbReference type="AlphaFoldDB" id="A0A8H5PFD0"/>
<evidence type="ECO:0000313" key="1">
    <source>
        <dbReference type="EMBL" id="KAF5595477.1"/>
    </source>
</evidence>
<reference evidence="1 2" key="1">
    <citation type="submission" date="2020-05" db="EMBL/GenBank/DDBJ databases">
        <title>Identification and distribution of gene clusters putatively required for synthesis of sphingolipid metabolism inhibitors in phylogenetically diverse species of the filamentous fungus Fusarium.</title>
        <authorList>
            <person name="Kim H.-S."/>
            <person name="Busman M."/>
            <person name="Brown D.W."/>
            <person name="Divon H."/>
            <person name="Uhlig S."/>
            <person name="Proctor R.H."/>
        </authorList>
    </citation>
    <scope>NUCLEOTIDE SEQUENCE [LARGE SCALE GENOMIC DNA]</scope>
    <source>
        <strain evidence="1 2">NRRL 25211</strain>
    </source>
</reference>
<dbReference type="EMBL" id="JAAOAR010000209">
    <property type="protein sequence ID" value="KAF5595477.1"/>
    <property type="molecule type" value="Genomic_DNA"/>
</dbReference>
<proteinExistence type="predicted"/>
<organism evidence="1 2">
    <name type="scientific">Fusarium pseudoanthophilum</name>
    <dbReference type="NCBI Taxonomy" id="48495"/>
    <lineage>
        <taxon>Eukaryota</taxon>
        <taxon>Fungi</taxon>
        <taxon>Dikarya</taxon>
        <taxon>Ascomycota</taxon>
        <taxon>Pezizomycotina</taxon>
        <taxon>Sordariomycetes</taxon>
        <taxon>Hypocreomycetidae</taxon>
        <taxon>Hypocreales</taxon>
        <taxon>Nectriaceae</taxon>
        <taxon>Fusarium</taxon>
        <taxon>Fusarium fujikuroi species complex</taxon>
    </lineage>
</organism>
<dbReference type="Proteomes" id="UP000544095">
    <property type="component" value="Unassembled WGS sequence"/>
</dbReference>
<name>A0A8H5PFD0_9HYPO</name>
<evidence type="ECO:0000313" key="2">
    <source>
        <dbReference type="Proteomes" id="UP000544095"/>
    </source>
</evidence>
<sequence>MFSDDEAHESILSIAYIHAAALRSRANLDFLLSGDAKSLEARNDRLMKQLASVVGQTAQSLTETRVFPLHQERCGTAKMDVAWYYAPSAASRMHWWMEYTA</sequence>